<reference evidence="2" key="1">
    <citation type="journal article" date="2011" name="Nat. Commun.">
        <title>Effector diversification within compartments of the Leptosphaeria maculans genome affected by Repeat-Induced Point mutations.</title>
        <authorList>
            <person name="Rouxel T."/>
            <person name="Grandaubert J."/>
            <person name="Hane J.K."/>
            <person name="Hoede C."/>
            <person name="van de Wouw A.P."/>
            <person name="Couloux A."/>
            <person name="Dominguez V."/>
            <person name="Anthouard V."/>
            <person name="Bally P."/>
            <person name="Bourras S."/>
            <person name="Cozijnsen A.J."/>
            <person name="Ciuffetti L.M."/>
            <person name="Degrave A."/>
            <person name="Dilmaghani A."/>
            <person name="Duret L."/>
            <person name="Fudal I."/>
            <person name="Goodwin S.B."/>
            <person name="Gout L."/>
            <person name="Glaser N."/>
            <person name="Linglin J."/>
            <person name="Kema G.H.J."/>
            <person name="Lapalu N."/>
            <person name="Lawrence C.B."/>
            <person name="May K."/>
            <person name="Meyer M."/>
            <person name="Ollivier B."/>
            <person name="Poulain J."/>
            <person name="Schoch C.L."/>
            <person name="Simon A."/>
            <person name="Spatafora J.W."/>
            <person name="Stachowiak A."/>
            <person name="Turgeon B.G."/>
            <person name="Tyler B.M."/>
            <person name="Vincent D."/>
            <person name="Weissenbach J."/>
            <person name="Amselem J."/>
            <person name="Quesneville H."/>
            <person name="Oliver R.P."/>
            <person name="Wincker P."/>
            <person name="Balesdent M.-H."/>
            <person name="Howlett B.J."/>
        </authorList>
    </citation>
    <scope>NUCLEOTIDE SEQUENCE [LARGE SCALE GENOMIC DNA]</scope>
    <source>
        <strain evidence="2">JN3 / isolate v23.1.3 / race Av1-4-5-6-7-8</strain>
    </source>
</reference>
<evidence type="ECO:0000313" key="1">
    <source>
        <dbReference type="EMBL" id="CBX90195.1"/>
    </source>
</evidence>
<proteinExistence type="predicted"/>
<protein>
    <submittedName>
        <fullName evidence="1">Uncharacterized protein</fullName>
    </submittedName>
</protein>
<dbReference type="AlphaFoldDB" id="E4ZFX5"/>
<name>E4ZFX5_LEPMJ</name>
<evidence type="ECO:0000313" key="2">
    <source>
        <dbReference type="Proteomes" id="UP000002668"/>
    </source>
</evidence>
<dbReference type="InParanoid" id="E4ZFX5"/>
<dbReference type="VEuPathDB" id="FungiDB:LEMA_P063210.1"/>
<organism evidence="1 2">
    <name type="scientific">Leptosphaeria maculans (strain JN3 / isolate v23.1.3 / race Av1-4-5-6-7-8)</name>
    <name type="common">Blackleg fungus</name>
    <name type="synonym">Phoma lingam</name>
    <dbReference type="NCBI Taxonomy" id="985895"/>
    <lineage>
        <taxon>Eukaryota</taxon>
        <taxon>Fungi</taxon>
        <taxon>Dikarya</taxon>
        <taxon>Ascomycota</taxon>
        <taxon>Pezizomycotina</taxon>
        <taxon>Dothideomycetes</taxon>
        <taxon>Pleosporomycetidae</taxon>
        <taxon>Pleosporales</taxon>
        <taxon>Pleosporineae</taxon>
        <taxon>Leptosphaeriaceae</taxon>
        <taxon>Plenodomus</taxon>
        <taxon>Plenodomus lingam/Leptosphaeria maculans species complex</taxon>
    </lineage>
</organism>
<dbReference type="HOGENOM" id="CLU_2996879_0_0_1"/>
<accession>E4ZFX5</accession>
<gene>
    <name evidence="1" type="ORF">LEMA_P063210.1</name>
</gene>
<dbReference type="Proteomes" id="UP000002668">
    <property type="component" value="Genome"/>
</dbReference>
<dbReference type="EMBL" id="FP929064">
    <property type="protein sequence ID" value="CBX90195.1"/>
    <property type="molecule type" value="Genomic_DNA"/>
</dbReference>
<sequence>MSRPRTILLSSPACQKNYNLPDQRTSLTTSFHRRVPDILPKIRDELLITDAQHATLA</sequence>
<keyword evidence="2" id="KW-1185">Reference proteome</keyword>